<reference evidence="2 3" key="1">
    <citation type="submission" date="2019-09" db="EMBL/GenBank/DDBJ databases">
        <title>The draft genomes of Allium pathogen Pseudomonas sp.</title>
        <authorList>
            <person name="Fujikawa T."/>
            <person name="Sawada H."/>
        </authorList>
    </citation>
    <scope>NUCLEOTIDE SEQUENCE [LARGE SCALE GENOMIC DNA]</scope>
    <source>
        <strain evidence="2 3">MAFF 730085</strain>
    </source>
</reference>
<evidence type="ECO:0000313" key="2">
    <source>
        <dbReference type="EMBL" id="MPQ84908.1"/>
    </source>
</evidence>
<name>A0A5N7JU20_9PSED</name>
<dbReference type="EMBL" id="VUBA01000074">
    <property type="protein sequence ID" value="MPQ84908.1"/>
    <property type="molecule type" value="Genomic_DNA"/>
</dbReference>
<protein>
    <recommendedName>
        <fullName evidence="1">SWIM-type domain-containing protein</fullName>
    </recommendedName>
</protein>
<dbReference type="Pfam" id="PF04434">
    <property type="entry name" value="SWIM"/>
    <property type="match status" value="2"/>
</dbReference>
<gene>
    <name evidence="2" type="ORF">F0170_13510</name>
</gene>
<feature type="domain" description="SWIM-type" evidence="1">
    <location>
        <begin position="41"/>
        <end position="53"/>
    </location>
</feature>
<dbReference type="AlphaFoldDB" id="A0A5N7JU20"/>
<accession>A0A5N7JU20</accession>
<dbReference type="GO" id="GO:0008270">
    <property type="term" value="F:zinc ion binding"/>
    <property type="evidence" value="ECO:0007669"/>
    <property type="project" value="InterPro"/>
</dbReference>
<dbReference type="Proteomes" id="UP000325438">
    <property type="component" value="Unassembled WGS sequence"/>
</dbReference>
<evidence type="ECO:0000259" key="1">
    <source>
        <dbReference type="Pfam" id="PF04434"/>
    </source>
</evidence>
<evidence type="ECO:0000313" key="3">
    <source>
        <dbReference type="Proteomes" id="UP000325438"/>
    </source>
</evidence>
<dbReference type="InterPro" id="IPR007527">
    <property type="entry name" value="Znf_SWIM"/>
</dbReference>
<feature type="domain" description="SWIM-type" evidence="1">
    <location>
        <begin position="22"/>
        <end position="34"/>
    </location>
</feature>
<sequence length="81" mass="8267">MWEGACSHILTALLQGNRATCGGACSHILTAFLQGNQATCGGACSHILTAFLQGNRATCGRGLAPDSNLPVTLLSSGGERH</sequence>
<comment type="caution">
    <text evidence="2">The sequence shown here is derived from an EMBL/GenBank/DDBJ whole genome shotgun (WGS) entry which is preliminary data.</text>
</comment>
<organism evidence="2 3">
    <name type="scientific">Pseudomonas kitaguniensis</name>
    <dbReference type="NCBI Taxonomy" id="2607908"/>
    <lineage>
        <taxon>Bacteria</taxon>
        <taxon>Pseudomonadati</taxon>
        <taxon>Pseudomonadota</taxon>
        <taxon>Gammaproteobacteria</taxon>
        <taxon>Pseudomonadales</taxon>
        <taxon>Pseudomonadaceae</taxon>
        <taxon>Pseudomonas</taxon>
    </lineage>
</organism>
<proteinExistence type="predicted"/>